<gene>
    <name evidence="2" type="ORF">METZ01_LOCUS15606</name>
</gene>
<dbReference type="Gene3D" id="2.50.20.10">
    <property type="entry name" value="Lipoprotein localisation LolA/LolB/LppX"/>
    <property type="match status" value="1"/>
</dbReference>
<dbReference type="SUPFAM" id="SSF89392">
    <property type="entry name" value="Prokaryotic lipoproteins and lipoprotein localization factors"/>
    <property type="match status" value="1"/>
</dbReference>
<dbReference type="AlphaFoldDB" id="A0A381P734"/>
<feature type="transmembrane region" description="Helical" evidence="1">
    <location>
        <begin position="12"/>
        <end position="36"/>
    </location>
</feature>
<dbReference type="InterPro" id="IPR029046">
    <property type="entry name" value="LolA/LolB/LppX"/>
</dbReference>
<keyword evidence="1" id="KW-0812">Transmembrane</keyword>
<accession>A0A381P734</accession>
<protein>
    <recommendedName>
        <fullName evidence="3">Outer membrane lipoprotein carrier protein LolA</fullName>
    </recommendedName>
</protein>
<organism evidence="2">
    <name type="scientific">marine metagenome</name>
    <dbReference type="NCBI Taxonomy" id="408172"/>
    <lineage>
        <taxon>unclassified sequences</taxon>
        <taxon>metagenomes</taxon>
        <taxon>ecological metagenomes</taxon>
    </lineage>
</organism>
<dbReference type="CDD" id="cd16325">
    <property type="entry name" value="LolA"/>
    <property type="match status" value="1"/>
</dbReference>
<name>A0A381P734_9ZZZZ</name>
<evidence type="ECO:0000313" key="2">
    <source>
        <dbReference type="EMBL" id="SUZ62752.1"/>
    </source>
</evidence>
<sequence>MNEPAPHPTIKIMMNSTVFVLKAVIVPFLLASSVWAPRSLLGQDGQAYEALYAASDRYYGLETLCAHFRQEVELTLRRRTIRSEGTVCMQQPDRFSMDYSDPDGDVLIVDGEFAWRFNPSIDDKQVIRCSVEGGGGGNNFFSTFLDNPRARFEAVHEGREPMGEGVSHKIALTPKETGGAVEFRSAVVWLHVDSNFITALEIRDTNEQIRRLWLTNIRVGIEIPQDVFHFVPPGGTHVFTPPGCEG</sequence>
<keyword evidence="1" id="KW-1133">Transmembrane helix</keyword>
<evidence type="ECO:0008006" key="3">
    <source>
        <dbReference type="Google" id="ProtNLM"/>
    </source>
</evidence>
<dbReference type="PANTHER" id="PTHR35869">
    <property type="entry name" value="OUTER-MEMBRANE LIPOPROTEIN CARRIER PROTEIN"/>
    <property type="match status" value="1"/>
</dbReference>
<dbReference type="InterPro" id="IPR004564">
    <property type="entry name" value="OM_lipoprot_carrier_LolA-like"/>
</dbReference>
<evidence type="ECO:0000256" key="1">
    <source>
        <dbReference type="SAM" id="Phobius"/>
    </source>
</evidence>
<dbReference type="PANTHER" id="PTHR35869:SF1">
    <property type="entry name" value="OUTER-MEMBRANE LIPOPROTEIN CARRIER PROTEIN"/>
    <property type="match status" value="1"/>
</dbReference>
<dbReference type="Pfam" id="PF03548">
    <property type="entry name" value="LolA"/>
    <property type="match status" value="1"/>
</dbReference>
<dbReference type="EMBL" id="UINC01000888">
    <property type="protein sequence ID" value="SUZ62752.1"/>
    <property type="molecule type" value="Genomic_DNA"/>
</dbReference>
<reference evidence="2" key="1">
    <citation type="submission" date="2018-05" db="EMBL/GenBank/DDBJ databases">
        <authorList>
            <person name="Lanie J.A."/>
            <person name="Ng W.-L."/>
            <person name="Kazmierczak K.M."/>
            <person name="Andrzejewski T.M."/>
            <person name="Davidsen T.M."/>
            <person name="Wayne K.J."/>
            <person name="Tettelin H."/>
            <person name="Glass J.I."/>
            <person name="Rusch D."/>
            <person name="Podicherti R."/>
            <person name="Tsui H.-C.T."/>
            <person name="Winkler M.E."/>
        </authorList>
    </citation>
    <scope>NUCLEOTIDE SEQUENCE</scope>
</reference>
<keyword evidence="1" id="KW-0472">Membrane</keyword>
<proteinExistence type="predicted"/>